<gene>
    <name evidence="2" type="ORF">LCGC14_2975140</name>
</gene>
<dbReference type="SUPFAM" id="SSF56300">
    <property type="entry name" value="Metallo-dependent phosphatases"/>
    <property type="match status" value="1"/>
</dbReference>
<dbReference type="EMBL" id="LAZR01060603">
    <property type="protein sequence ID" value="KKK65341.1"/>
    <property type="molecule type" value="Genomic_DNA"/>
</dbReference>
<evidence type="ECO:0000259" key="1">
    <source>
        <dbReference type="Pfam" id="PF00149"/>
    </source>
</evidence>
<reference evidence="2" key="1">
    <citation type="journal article" date="2015" name="Nature">
        <title>Complex archaea that bridge the gap between prokaryotes and eukaryotes.</title>
        <authorList>
            <person name="Spang A."/>
            <person name="Saw J.H."/>
            <person name="Jorgensen S.L."/>
            <person name="Zaremba-Niedzwiedzka K."/>
            <person name="Martijn J."/>
            <person name="Lind A.E."/>
            <person name="van Eijk R."/>
            <person name="Schleper C."/>
            <person name="Guy L."/>
            <person name="Ettema T.J."/>
        </authorList>
    </citation>
    <scope>NUCLEOTIDE SEQUENCE</scope>
</reference>
<feature type="domain" description="Calcineurin-like phosphoesterase" evidence="1">
    <location>
        <begin position="1"/>
        <end position="196"/>
    </location>
</feature>
<dbReference type="Gene3D" id="3.60.21.10">
    <property type="match status" value="1"/>
</dbReference>
<organism evidence="2">
    <name type="scientific">marine sediment metagenome</name>
    <dbReference type="NCBI Taxonomy" id="412755"/>
    <lineage>
        <taxon>unclassified sequences</taxon>
        <taxon>metagenomes</taxon>
        <taxon>ecological metagenomes</taxon>
    </lineage>
</organism>
<accession>A0A0F8ZZH9</accession>
<dbReference type="InterPro" id="IPR004843">
    <property type="entry name" value="Calcineurin-like_PHP"/>
</dbReference>
<dbReference type="PANTHER" id="PTHR30337">
    <property type="entry name" value="COMPONENT OF ATP-DEPENDENT DSDNA EXONUCLEASE"/>
    <property type="match status" value="1"/>
</dbReference>
<dbReference type="InterPro" id="IPR050535">
    <property type="entry name" value="DNA_Repair-Maintenance_Comp"/>
</dbReference>
<comment type="caution">
    <text evidence="2">The sequence shown here is derived from an EMBL/GenBank/DDBJ whole genome shotgun (WGS) entry which is preliminary data.</text>
</comment>
<name>A0A0F8ZZH9_9ZZZZ</name>
<proteinExistence type="predicted"/>
<dbReference type="AlphaFoldDB" id="A0A0F8ZZH9"/>
<dbReference type="Pfam" id="PF00149">
    <property type="entry name" value="Metallophos"/>
    <property type="match status" value="1"/>
</dbReference>
<sequence>MRILVFSDLHLHEWNYGSTLVNGMNSRLLDQAGILKQISKYPDIGYLDEIVFTGDLFHTHGKLSASVLKVAYEGVRKILQMSTNDMRFTFLVGNHDTALKDKSTHSLHWLNAFGGRVRVVNKVYHDSDKWSQMSFLSYTESEDEMKQFFKDAQRTCFMHQGLSGVPMGSGFLIDETFNLAMIPDHVSHVYTGHYHTHKRVSEKATIVGTPMQHTWADEGQDKGFIIIDTVTGEIERVLLDSPRFVTYNMRNSLRDGRQEQESIEGNFVRVINYDVKQKEDIRREFINRGSRSVEFVTQVVETKLLKPVSTDEGFHLPTLVKQYEKDQHIT</sequence>
<dbReference type="GO" id="GO:0016787">
    <property type="term" value="F:hydrolase activity"/>
    <property type="evidence" value="ECO:0007669"/>
    <property type="project" value="InterPro"/>
</dbReference>
<protein>
    <recommendedName>
        <fullName evidence="1">Calcineurin-like phosphoesterase domain-containing protein</fullName>
    </recommendedName>
</protein>
<dbReference type="PANTHER" id="PTHR30337:SF0">
    <property type="entry name" value="NUCLEASE SBCCD SUBUNIT D"/>
    <property type="match status" value="1"/>
</dbReference>
<evidence type="ECO:0000313" key="2">
    <source>
        <dbReference type="EMBL" id="KKK65341.1"/>
    </source>
</evidence>
<dbReference type="InterPro" id="IPR029052">
    <property type="entry name" value="Metallo-depent_PP-like"/>
</dbReference>
<feature type="non-terminal residue" evidence="2">
    <location>
        <position position="330"/>
    </location>
</feature>